<proteinExistence type="predicted"/>
<keyword evidence="2" id="KW-1185">Reference proteome</keyword>
<accession>A0A9C6UE78</accession>
<feature type="region of interest" description="Disordered" evidence="1">
    <location>
        <begin position="131"/>
        <end position="300"/>
    </location>
</feature>
<feature type="region of interest" description="Disordered" evidence="1">
    <location>
        <begin position="686"/>
        <end position="725"/>
    </location>
</feature>
<feature type="region of interest" description="Disordered" evidence="1">
    <location>
        <begin position="361"/>
        <end position="386"/>
    </location>
</feature>
<feature type="compositionally biased region" description="Low complexity" evidence="1">
    <location>
        <begin position="376"/>
        <end position="385"/>
    </location>
</feature>
<protein>
    <submittedName>
        <fullName evidence="3">Uncharacterized protein LOC113211966 isoform X1</fullName>
    </submittedName>
</protein>
<feature type="region of interest" description="Disordered" evidence="1">
    <location>
        <begin position="820"/>
        <end position="881"/>
    </location>
</feature>
<dbReference type="RefSeq" id="XP_052125624.1">
    <property type="nucleotide sequence ID" value="XM_052269664.1"/>
</dbReference>
<feature type="compositionally biased region" description="Polar residues" evidence="1">
    <location>
        <begin position="828"/>
        <end position="839"/>
    </location>
</feature>
<feature type="compositionally biased region" description="Polar residues" evidence="1">
    <location>
        <begin position="166"/>
        <end position="180"/>
    </location>
</feature>
<dbReference type="GeneID" id="113211966"/>
<feature type="compositionally biased region" description="Basic and acidic residues" evidence="1">
    <location>
        <begin position="748"/>
        <end position="763"/>
    </location>
</feature>
<feature type="compositionally biased region" description="Acidic residues" evidence="1">
    <location>
        <begin position="687"/>
        <end position="699"/>
    </location>
</feature>
<evidence type="ECO:0000313" key="3">
    <source>
        <dbReference type="RefSeq" id="XP_052125624.1"/>
    </source>
</evidence>
<dbReference type="Proteomes" id="UP000504606">
    <property type="component" value="Unplaced"/>
</dbReference>
<feature type="region of interest" description="Disordered" evidence="1">
    <location>
        <begin position="742"/>
        <end position="784"/>
    </location>
</feature>
<feature type="compositionally biased region" description="Low complexity" evidence="1">
    <location>
        <begin position="506"/>
        <end position="526"/>
    </location>
</feature>
<feature type="region of interest" description="Disordered" evidence="1">
    <location>
        <begin position="561"/>
        <end position="589"/>
    </location>
</feature>
<feature type="compositionally biased region" description="Polar residues" evidence="1">
    <location>
        <begin position="1058"/>
        <end position="1076"/>
    </location>
</feature>
<feature type="compositionally biased region" description="Low complexity" evidence="1">
    <location>
        <begin position="131"/>
        <end position="144"/>
    </location>
</feature>
<evidence type="ECO:0000313" key="2">
    <source>
        <dbReference type="Proteomes" id="UP000504606"/>
    </source>
</evidence>
<feature type="compositionally biased region" description="Low complexity" evidence="1">
    <location>
        <begin position="154"/>
        <end position="165"/>
    </location>
</feature>
<dbReference type="AlphaFoldDB" id="A0A9C6UE78"/>
<reference evidence="3" key="1">
    <citation type="submission" date="2025-08" db="UniProtKB">
        <authorList>
            <consortium name="RefSeq"/>
        </authorList>
    </citation>
    <scope>IDENTIFICATION</scope>
    <source>
        <tissue evidence="3">Whole organism</tissue>
    </source>
</reference>
<feature type="compositionally biased region" description="Low complexity" evidence="1">
    <location>
        <begin position="840"/>
        <end position="864"/>
    </location>
</feature>
<feature type="region of interest" description="Disordered" evidence="1">
    <location>
        <begin position="1039"/>
        <end position="1136"/>
    </location>
</feature>
<feature type="compositionally biased region" description="Polar residues" evidence="1">
    <location>
        <begin position="578"/>
        <end position="589"/>
    </location>
</feature>
<dbReference type="OrthoDB" id="10046062at2759"/>
<name>A0A9C6UE78_FRAOC</name>
<gene>
    <name evidence="3" type="primary">LOC113211966</name>
</gene>
<organism evidence="2 3">
    <name type="scientific">Frankliniella occidentalis</name>
    <name type="common">Western flower thrips</name>
    <name type="synonym">Euthrips occidentalis</name>
    <dbReference type="NCBI Taxonomy" id="133901"/>
    <lineage>
        <taxon>Eukaryota</taxon>
        <taxon>Metazoa</taxon>
        <taxon>Ecdysozoa</taxon>
        <taxon>Arthropoda</taxon>
        <taxon>Hexapoda</taxon>
        <taxon>Insecta</taxon>
        <taxon>Pterygota</taxon>
        <taxon>Neoptera</taxon>
        <taxon>Paraneoptera</taxon>
        <taxon>Thysanoptera</taxon>
        <taxon>Terebrantia</taxon>
        <taxon>Thripoidea</taxon>
        <taxon>Thripidae</taxon>
        <taxon>Frankliniella</taxon>
    </lineage>
</organism>
<feature type="region of interest" description="Disordered" evidence="1">
    <location>
        <begin position="632"/>
        <end position="669"/>
    </location>
</feature>
<sequence length="1136" mass="120965">MRGPAAALAPLAATWLRSLRRTAPLRAARSLCLWLCACWWWAAAMHWAAATGARRLLGHPAAESESKGLKRAGPYMRGAASSFGFRRSKGANNNDKAALDKRDYSQEALEKEQHNVTTAIKASPGLARAAKDVAGAAPGAQAPPRTNRFGFRTSSSSNANKLSNKVGDSSAQVLAKQGQQGKAPVGPPARPAPAQSQPRPAAHKPSPKPSPSPRAAGRPSPPNSLPVTRHGPAMAPGRPASSFLPRPGRGRGLGAKDAKTAANIGTRGRAPIATCDDELMSSKDSSMNEDSGLGSQAVGDTDTLHGVDILDISPGGARLRRVAQSSRRSLREEDDDPNVITEIVPIAKMVSRASLRSLVSLGAQNPSPQRLSARGSPKSISAKSVSSDEFHTDSSLFRGYGEGLDDTTEAKVYIDGKTAEKRRSLNGRFMKDYGPEQDEDWGQGEAMAEGEWKDEVNAVVVIDEEVCGEVQELRSSLGPVVAAAEVTKLADLVAGGGLIEDESAPEDSLFSSSASSSDPEDSTSPAKRSQAGEGRRKVRTKKKEREAKDEVKDLIKASCKVSENSTCADKKGGHTLSPEGSGTPSNSFSLSDGRDFLIDDEIIDQPALTYHNKLHGDDSELASITESAASLTLRESSHHQALPSGLARALKRAGSGAEGSPSLGRGDNTLRLARFGSMDSLATNSIDSEDLMMDFEDDADSGRRQRPVTKSWAGSPVTSWPRPRKSRSFSFVDLDELRGVESFARSGSSKDNKRAKEEAEARARSKSVGGAADDGDLADGLLQCDGAGDDLLADNDSVLLELSSLIESISSKDRVKDRSSSLLVRHSQPAQPRALSQVQAPASSGPSSAPDSPRLSLGSSGVPSPLRPPRQLASSDSDESAMMRVDRGTYQHMYQDVVHIKTMLLKLKRVLQEAETLNPFESSLKNGLLHQLVHADESGEDDDGRTRNPGEEVVDLKRQMVLMKQQMEEKDRTIQLMQLQMMKYERVSEDTGENGQPADMCNAATQTERIRPVSAGPSLLQSLPSDSNGVPLVSWTDTWGRRSRTPASGGNGNPVIESRTSSTSRVPTIASRNSRSIGPGRLGMGSSGDTPSPSSIPLVKGNHRKTGTAIDTVPNTRRPPVVAAPRKAISSSNQKP</sequence>
<feature type="region of interest" description="Disordered" evidence="1">
    <location>
        <begin position="501"/>
        <end position="549"/>
    </location>
</feature>
<evidence type="ECO:0000256" key="1">
    <source>
        <dbReference type="SAM" id="MobiDB-lite"/>
    </source>
</evidence>